<feature type="region of interest" description="Disordered" evidence="6">
    <location>
        <begin position="104"/>
        <end position="214"/>
    </location>
</feature>
<reference evidence="8 9" key="1">
    <citation type="journal article" date="2018" name="Proc. Natl. Acad. Sci. U.S.A.">
        <title>Draft genome sequence of Camellia sinensis var. sinensis provides insights into the evolution of the tea genome and tea quality.</title>
        <authorList>
            <person name="Wei C."/>
            <person name="Yang H."/>
            <person name="Wang S."/>
            <person name="Zhao J."/>
            <person name="Liu C."/>
            <person name="Gao L."/>
            <person name="Xia E."/>
            <person name="Lu Y."/>
            <person name="Tai Y."/>
            <person name="She G."/>
            <person name="Sun J."/>
            <person name="Cao H."/>
            <person name="Tong W."/>
            <person name="Gao Q."/>
            <person name="Li Y."/>
            <person name="Deng W."/>
            <person name="Jiang X."/>
            <person name="Wang W."/>
            <person name="Chen Q."/>
            <person name="Zhang S."/>
            <person name="Li H."/>
            <person name="Wu J."/>
            <person name="Wang P."/>
            <person name="Li P."/>
            <person name="Shi C."/>
            <person name="Zheng F."/>
            <person name="Jian J."/>
            <person name="Huang B."/>
            <person name="Shan D."/>
            <person name="Shi M."/>
            <person name="Fang C."/>
            <person name="Yue Y."/>
            <person name="Li F."/>
            <person name="Li D."/>
            <person name="Wei S."/>
            <person name="Han B."/>
            <person name="Jiang C."/>
            <person name="Yin Y."/>
            <person name="Xia T."/>
            <person name="Zhang Z."/>
            <person name="Bennetzen J.L."/>
            <person name="Zhao S."/>
            <person name="Wan X."/>
        </authorList>
    </citation>
    <scope>NUCLEOTIDE SEQUENCE [LARGE SCALE GENOMIC DNA]</scope>
    <source>
        <strain evidence="9">cv. Shuchazao</strain>
        <tissue evidence="8">Leaf</tissue>
    </source>
</reference>
<evidence type="ECO:0000256" key="3">
    <source>
        <dbReference type="ARBA" id="ARBA00022821"/>
    </source>
</evidence>
<feature type="domain" description="SHSP" evidence="7">
    <location>
        <begin position="15"/>
        <end position="123"/>
    </location>
</feature>
<dbReference type="GO" id="GO:0034605">
    <property type="term" value="P:cellular response to heat"/>
    <property type="evidence" value="ECO:0007669"/>
    <property type="project" value="TreeGrafter"/>
</dbReference>
<sequence length="269" mass="30581">MAVRQHAAERKESRGLVEQFEPSSAWTEDSNCHYLLLDLPGFKKEWLRLHIDDNGEIVVNGERHGSNNKIVRFEQTFQVPRSSDLEKVTGRFEGEVLYVTVPKKAKEEEREHDKGLTDDIEERHEQAKKEEEGDERPTNDVKKKHEQAKKEEGGDERPPNDVKEKHKQAKKEEGGHKGTANGVDEKHEHRRRENDKNTGMAREGGSREENREAWSSEAGLLGSVVEIVSRNKGILMTAVLAFSLGVLVSQKFQSNIGTEGGFSQYNHTF</sequence>
<dbReference type="PANTHER" id="PTHR43670">
    <property type="entry name" value="HEAT SHOCK PROTEIN 26"/>
    <property type="match status" value="1"/>
</dbReference>
<feature type="compositionally biased region" description="Basic and acidic residues" evidence="6">
    <location>
        <begin position="204"/>
        <end position="214"/>
    </location>
</feature>
<keyword evidence="2" id="KW-1003">Cell membrane</keyword>
<feature type="compositionally biased region" description="Basic and acidic residues" evidence="6">
    <location>
        <begin position="183"/>
        <end position="196"/>
    </location>
</feature>
<dbReference type="Proteomes" id="UP000306102">
    <property type="component" value="Unassembled WGS sequence"/>
</dbReference>
<accession>A0A4S4EZN8</accession>
<dbReference type="GO" id="GO:0006952">
    <property type="term" value="P:defense response"/>
    <property type="evidence" value="ECO:0007669"/>
    <property type="project" value="UniProtKB-KW"/>
</dbReference>
<evidence type="ECO:0000256" key="6">
    <source>
        <dbReference type="SAM" id="MobiDB-lite"/>
    </source>
</evidence>
<organism evidence="8 9">
    <name type="scientific">Camellia sinensis var. sinensis</name>
    <name type="common">China tea</name>
    <dbReference type="NCBI Taxonomy" id="542762"/>
    <lineage>
        <taxon>Eukaryota</taxon>
        <taxon>Viridiplantae</taxon>
        <taxon>Streptophyta</taxon>
        <taxon>Embryophyta</taxon>
        <taxon>Tracheophyta</taxon>
        <taxon>Spermatophyta</taxon>
        <taxon>Magnoliopsida</taxon>
        <taxon>eudicotyledons</taxon>
        <taxon>Gunneridae</taxon>
        <taxon>Pentapetalae</taxon>
        <taxon>asterids</taxon>
        <taxon>Ericales</taxon>
        <taxon>Theaceae</taxon>
        <taxon>Camellia</taxon>
    </lineage>
</organism>
<dbReference type="Pfam" id="PF00011">
    <property type="entry name" value="HSP20"/>
    <property type="match status" value="1"/>
</dbReference>
<proteinExistence type="inferred from homology"/>
<dbReference type="AlphaFoldDB" id="A0A4S4EZN8"/>
<name>A0A4S4EZN8_CAMSN</name>
<dbReference type="PANTHER" id="PTHR43670:SF130">
    <property type="entry name" value="INACTIVE PROTEIN RESTRICTED TEV MOVEMENT 2-LIKE"/>
    <property type="match status" value="1"/>
</dbReference>
<keyword evidence="9" id="KW-1185">Reference proteome</keyword>
<evidence type="ECO:0000313" key="8">
    <source>
        <dbReference type="EMBL" id="THG22598.1"/>
    </source>
</evidence>
<dbReference type="InterPro" id="IPR008978">
    <property type="entry name" value="HSP20-like_chaperone"/>
</dbReference>
<dbReference type="InterPro" id="IPR002068">
    <property type="entry name" value="A-crystallin/Hsp20_dom"/>
</dbReference>
<keyword evidence="2" id="KW-0472">Membrane</keyword>
<protein>
    <recommendedName>
        <fullName evidence="7">SHSP domain-containing protein</fullName>
    </recommendedName>
</protein>
<evidence type="ECO:0000256" key="4">
    <source>
        <dbReference type="PROSITE-ProRule" id="PRU00285"/>
    </source>
</evidence>
<dbReference type="CDD" id="cd06464">
    <property type="entry name" value="ACD_sHsps-like"/>
    <property type="match status" value="1"/>
</dbReference>
<evidence type="ECO:0000259" key="7">
    <source>
        <dbReference type="PROSITE" id="PS01031"/>
    </source>
</evidence>
<dbReference type="PROSITE" id="PS01031">
    <property type="entry name" value="SHSP"/>
    <property type="match status" value="1"/>
</dbReference>
<dbReference type="Gene3D" id="2.60.40.790">
    <property type="match status" value="1"/>
</dbReference>
<comment type="caution">
    <text evidence="8">The sequence shown here is derived from an EMBL/GenBank/DDBJ whole genome shotgun (WGS) entry which is preliminary data.</text>
</comment>
<dbReference type="SUPFAM" id="SSF49764">
    <property type="entry name" value="HSP20-like chaperones"/>
    <property type="match status" value="1"/>
</dbReference>
<evidence type="ECO:0000256" key="2">
    <source>
        <dbReference type="ARBA" id="ARBA00022475"/>
    </source>
</evidence>
<evidence type="ECO:0000313" key="9">
    <source>
        <dbReference type="Proteomes" id="UP000306102"/>
    </source>
</evidence>
<dbReference type="STRING" id="542762.A0A4S4EZN8"/>
<dbReference type="GO" id="GO:0005886">
    <property type="term" value="C:plasma membrane"/>
    <property type="evidence" value="ECO:0007669"/>
    <property type="project" value="UniProtKB-SubCell"/>
</dbReference>
<gene>
    <name evidence="8" type="ORF">TEA_013607</name>
</gene>
<evidence type="ECO:0000256" key="1">
    <source>
        <dbReference type="ARBA" id="ARBA00004162"/>
    </source>
</evidence>
<keyword evidence="3" id="KW-0611">Plant defense</keyword>
<comment type="similarity">
    <text evidence="4 5">Belongs to the small heat shock protein (HSP20) family.</text>
</comment>
<evidence type="ECO:0000256" key="5">
    <source>
        <dbReference type="RuleBase" id="RU003616"/>
    </source>
</evidence>
<comment type="subcellular location">
    <subcellularLocation>
        <location evidence="1">Cell membrane</location>
        <topology evidence="1">Single-pass membrane protein</topology>
    </subcellularLocation>
</comment>
<dbReference type="EMBL" id="SDRB02000807">
    <property type="protein sequence ID" value="THG22598.1"/>
    <property type="molecule type" value="Genomic_DNA"/>
</dbReference>
<feature type="compositionally biased region" description="Basic and acidic residues" evidence="6">
    <location>
        <begin position="104"/>
        <end position="176"/>
    </location>
</feature>